<sequence>MWDYKIIPHLSVSVSFFHSSNSPISMWNVLLASAVAGSTGFVTKRLLTPRNTNHVDNINDPYSNASSYESDTLTDSETLSENRVFVFSTPESLNHKEGGGSQSRSKPRGSKNGCWVPNVEHRNKGGKRLPPFCYDKKITANKDLVEKVPSFSSKDDSLSLALGLGTVYMMSAEIAEIDKLNKAMKGIAESVEELKSDLDRRKSPCAHRKLDSDGDIDFYSRKMKSEHGEVMLKKTNTEFRGTDDKIWSPFVHDSGECGSSSLTEEPEQLVLEMDQLEAELEFELQKLSGCTIDSPCYEETRPTLDELEDEDEDCNRVYVPNFDYSQSRGVLASELNQKLSDLLMKQQENRISELESELQLAQSNLQQKEVEIQTLKDSVKRLTELFLSTVSDDETQTLIDPKRSIDLDNNNMYSFSKQSLVGAKRPFNSESCLYCLLNDSDLCEH</sequence>
<dbReference type="PANTHER" id="PTHR33476:SF4">
    <property type="entry name" value="POLAR LOCALIZATION DURING ASYMMETRIC DIVISION AND PROTEIN"/>
    <property type="match status" value="1"/>
</dbReference>
<dbReference type="Proteomes" id="UP000447434">
    <property type="component" value="Chromosome 21"/>
</dbReference>
<reference evidence="4" key="1">
    <citation type="journal article" date="2020" name="Nat. Commun.">
        <title>Genome sequence of the cluster root forming white lupin.</title>
        <authorList>
            <person name="Hufnagel B."/>
            <person name="Marques A."/>
            <person name="Soriano A."/>
            <person name="Marques L."/>
            <person name="Divol F."/>
            <person name="Doumas P."/>
            <person name="Sallet E."/>
            <person name="Mancinotti D."/>
            <person name="Carrere S."/>
            <person name="Marande W."/>
            <person name="Arribat S."/>
            <person name="Keller J."/>
            <person name="Huneau C."/>
            <person name="Blein T."/>
            <person name="Aime D."/>
            <person name="Laguerre M."/>
            <person name="Taylor J."/>
            <person name="Schubert V."/>
            <person name="Nelson M."/>
            <person name="Geu-Flores F."/>
            <person name="Crespi M."/>
            <person name="Gallardo-Guerrero K."/>
            <person name="Delaux P.-M."/>
            <person name="Salse J."/>
            <person name="Berges H."/>
            <person name="Guyot R."/>
            <person name="Gouzy J."/>
            <person name="Peret B."/>
        </authorList>
    </citation>
    <scope>NUCLEOTIDE SEQUENCE [LARGE SCALE GENOMIC DNA]</scope>
    <source>
        <strain evidence="4">cv. Amiga</strain>
    </source>
</reference>
<dbReference type="PANTHER" id="PTHR33476">
    <property type="entry name" value="EMB|CAB62613.1"/>
    <property type="match status" value="1"/>
</dbReference>
<dbReference type="OrthoDB" id="1657181at2759"/>
<organism evidence="3 4">
    <name type="scientific">Lupinus albus</name>
    <name type="common">White lupine</name>
    <name type="synonym">Lupinus termis</name>
    <dbReference type="NCBI Taxonomy" id="3870"/>
    <lineage>
        <taxon>Eukaryota</taxon>
        <taxon>Viridiplantae</taxon>
        <taxon>Streptophyta</taxon>
        <taxon>Embryophyta</taxon>
        <taxon>Tracheophyta</taxon>
        <taxon>Spermatophyta</taxon>
        <taxon>Magnoliopsida</taxon>
        <taxon>eudicotyledons</taxon>
        <taxon>Gunneridae</taxon>
        <taxon>Pentapetalae</taxon>
        <taxon>rosids</taxon>
        <taxon>fabids</taxon>
        <taxon>Fabales</taxon>
        <taxon>Fabaceae</taxon>
        <taxon>Papilionoideae</taxon>
        <taxon>50 kb inversion clade</taxon>
        <taxon>genistoids sensu lato</taxon>
        <taxon>core genistoids</taxon>
        <taxon>Genisteae</taxon>
        <taxon>Lupinus</taxon>
    </lineage>
</organism>
<name>A0A6A4NQT2_LUPAL</name>
<gene>
    <name evidence="3" type="ORF">Lalb_Chr21g0314721</name>
</gene>
<comment type="caution">
    <text evidence="3">The sequence shown here is derived from an EMBL/GenBank/DDBJ whole genome shotgun (WGS) entry which is preliminary data.</text>
</comment>
<proteinExistence type="predicted"/>
<protein>
    <submittedName>
        <fullName evidence="3">Uncharacterized protein</fullName>
    </submittedName>
</protein>
<evidence type="ECO:0000313" key="3">
    <source>
        <dbReference type="EMBL" id="KAE9589984.1"/>
    </source>
</evidence>
<accession>A0A6A4NQT2</accession>
<dbReference type="InterPro" id="IPR040348">
    <property type="entry name" value="POLAR-like"/>
</dbReference>
<dbReference type="AlphaFoldDB" id="A0A6A4NQT2"/>
<evidence type="ECO:0000313" key="4">
    <source>
        <dbReference type="Proteomes" id="UP000447434"/>
    </source>
</evidence>
<feature type="region of interest" description="Disordered" evidence="2">
    <location>
        <begin position="52"/>
        <end position="77"/>
    </location>
</feature>
<evidence type="ECO:0000256" key="2">
    <source>
        <dbReference type="SAM" id="MobiDB-lite"/>
    </source>
</evidence>
<feature type="region of interest" description="Disordered" evidence="2">
    <location>
        <begin position="91"/>
        <end position="122"/>
    </location>
</feature>
<dbReference type="EMBL" id="WOCE01000021">
    <property type="protein sequence ID" value="KAE9589984.1"/>
    <property type="molecule type" value="Genomic_DNA"/>
</dbReference>
<evidence type="ECO:0000256" key="1">
    <source>
        <dbReference type="SAM" id="Coils"/>
    </source>
</evidence>
<feature type="coiled-coil region" evidence="1">
    <location>
        <begin position="344"/>
        <end position="385"/>
    </location>
</feature>
<dbReference type="GO" id="GO:0008356">
    <property type="term" value="P:asymmetric cell division"/>
    <property type="evidence" value="ECO:0007669"/>
    <property type="project" value="InterPro"/>
</dbReference>
<keyword evidence="1" id="KW-0175">Coiled coil</keyword>
<keyword evidence="4" id="KW-1185">Reference proteome</keyword>